<evidence type="ECO:0000313" key="2">
    <source>
        <dbReference type="EMBL" id="RZC75237.1"/>
    </source>
</evidence>
<keyword evidence="1" id="KW-1133">Transmembrane helix</keyword>
<reference evidence="2 3" key="1">
    <citation type="journal article" date="2018" name="Science">
        <title>The opium poppy genome and morphinan production.</title>
        <authorList>
            <person name="Guo L."/>
            <person name="Winzer T."/>
            <person name="Yang X."/>
            <person name="Li Y."/>
            <person name="Ning Z."/>
            <person name="He Z."/>
            <person name="Teodor R."/>
            <person name="Lu Y."/>
            <person name="Bowser T.A."/>
            <person name="Graham I.A."/>
            <person name="Ye K."/>
        </authorList>
    </citation>
    <scope>NUCLEOTIDE SEQUENCE [LARGE SCALE GENOMIC DNA]</scope>
    <source>
        <strain evidence="3">cv. HN1</strain>
        <tissue evidence="2">Leaves</tissue>
    </source>
</reference>
<gene>
    <name evidence="2" type="ORF">C5167_050724</name>
</gene>
<sequence length="170" mass="19181">KKQKQKQKTFRSLIIFSLFLFLLAVSFPLILDVKDVKARFSLFGSSSKALQGHLNKTGSFSLSLCSKVNQMSFSHTIGRLHSSRDENNDGGVLCTLMGDSFKGKYRNPGCISPYVPKILNFKGHDLLALFTAGIFWWNRLVYPSFYVDSALAGNITTYLFLYWAALQLYS</sequence>
<dbReference type="AlphaFoldDB" id="A0A4Y7KQY1"/>
<keyword evidence="3" id="KW-1185">Reference proteome</keyword>
<organism evidence="2 3">
    <name type="scientific">Papaver somniferum</name>
    <name type="common">Opium poppy</name>
    <dbReference type="NCBI Taxonomy" id="3469"/>
    <lineage>
        <taxon>Eukaryota</taxon>
        <taxon>Viridiplantae</taxon>
        <taxon>Streptophyta</taxon>
        <taxon>Embryophyta</taxon>
        <taxon>Tracheophyta</taxon>
        <taxon>Spermatophyta</taxon>
        <taxon>Magnoliopsida</taxon>
        <taxon>Ranunculales</taxon>
        <taxon>Papaveraceae</taxon>
        <taxon>Papaveroideae</taxon>
        <taxon>Papaver</taxon>
    </lineage>
</organism>
<dbReference type="Proteomes" id="UP000316621">
    <property type="component" value="Chromosome 8"/>
</dbReference>
<evidence type="ECO:0000313" key="3">
    <source>
        <dbReference type="Proteomes" id="UP000316621"/>
    </source>
</evidence>
<evidence type="ECO:0000256" key="1">
    <source>
        <dbReference type="SAM" id="Phobius"/>
    </source>
</evidence>
<dbReference type="EMBL" id="CM010722">
    <property type="protein sequence ID" value="RZC75237.1"/>
    <property type="molecule type" value="Genomic_DNA"/>
</dbReference>
<protein>
    <submittedName>
        <fullName evidence="2">Uncharacterized protein</fullName>
    </submittedName>
</protein>
<feature type="transmembrane region" description="Helical" evidence="1">
    <location>
        <begin position="145"/>
        <end position="165"/>
    </location>
</feature>
<proteinExistence type="predicted"/>
<name>A0A4Y7KQY1_PAPSO</name>
<feature type="transmembrane region" description="Helical" evidence="1">
    <location>
        <begin position="12"/>
        <end position="31"/>
    </location>
</feature>
<accession>A0A4Y7KQY1</accession>
<keyword evidence="1" id="KW-0812">Transmembrane</keyword>
<feature type="non-terminal residue" evidence="2">
    <location>
        <position position="1"/>
    </location>
</feature>
<dbReference type="Gramene" id="RZC75237">
    <property type="protein sequence ID" value="RZC75237"/>
    <property type="gene ID" value="C5167_050724"/>
</dbReference>
<keyword evidence="1" id="KW-0472">Membrane</keyword>